<evidence type="ECO:0000313" key="2">
    <source>
        <dbReference type="Proteomes" id="UP000528457"/>
    </source>
</evidence>
<keyword evidence="2" id="KW-1185">Reference proteome</keyword>
<dbReference type="InParanoid" id="A0A7X0JXS6"/>
<dbReference type="EMBL" id="JACHHT010000004">
    <property type="protein sequence ID" value="MBB6523679.1"/>
    <property type="molecule type" value="Genomic_DNA"/>
</dbReference>
<comment type="caution">
    <text evidence="1">The sequence shown here is derived from an EMBL/GenBank/DDBJ whole genome shotgun (WGS) entry which is preliminary data.</text>
</comment>
<accession>A0A7X0JXS6</accession>
<dbReference type="AlphaFoldDB" id="A0A7X0JXS6"/>
<sequence>MSDTDTFILVDIGAKDSGKPMASASTAPRKLKKVYDTKIVLTTDFSCYI</sequence>
<protein>
    <submittedName>
        <fullName evidence="1">Uncharacterized protein</fullName>
    </submittedName>
</protein>
<organism evidence="1 2">
    <name type="scientific">Pseudoteredinibacter isoporae</name>
    <dbReference type="NCBI Taxonomy" id="570281"/>
    <lineage>
        <taxon>Bacteria</taxon>
        <taxon>Pseudomonadati</taxon>
        <taxon>Pseudomonadota</taxon>
        <taxon>Gammaproteobacteria</taxon>
        <taxon>Cellvibrionales</taxon>
        <taxon>Cellvibrionaceae</taxon>
        <taxon>Pseudoteredinibacter</taxon>
    </lineage>
</organism>
<evidence type="ECO:0000313" key="1">
    <source>
        <dbReference type="EMBL" id="MBB6523679.1"/>
    </source>
</evidence>
<dbReference type="Proteomes" id="UP000528457">
    <property type="component" value="Unassembled WGS sequence"/>
</dbReference>
<reference evidence="1 2" key="1">
    <citation type="submission" date="2020-08" db="EMBL/GenBank/DDBJ databases">
        <title>Genomic Encyclopedia of Type Strains, Phase IV (KMG-IV): sequencing the most valuable type-strain genomes for metagenomic binning, comparative biology and taxonomic classification.</title>
        <authorList>
            <person name="Goeker M."/>
        </authorList>
    </citation>
    <scope>NUCLEOTIDE SEQUENCE [LARGE SCALE GENOMIC DNA]</scope>
    <source>
        <strain evidence="1 2">DSM 22368</strain>
    </source>
</reference>
<proteinExistence type="predicted"/>
<gene>
    <name evidence="1" type="ORF">HNR48_003993</name>
</gene>
<name>A0A7X0JXS6_9GAMM</name>